<sequence length="55" mass="6499">MFLCQNLKCCSFCFFMFQTTYPKKTGYETAIEESSRVFHESTQLHLEENATDLSY</sequence>
<evidence type="ECO:0000313" key="2">
    <source>
        <dbReference type="Proteomes" id="UP000264353"/>
    </source>
</evidence>
<organism evidence="1 2">
    <name type="scientific">Brassica campestris</name>
    <name type="common">Field mustard</name>
    <dbReference type="NCBI Taxonomy" id="3711"/>
    <lineage>
        <taxon>Eukaryota</taxon>
        <taxon>Viridiplantae</taxon>
        <taxon>Streptophyta</taxon>
        <taxon>Embryophyta</taxon>
        <taxon>Tracheophyta</taxon>
        <taxon>Spermatophyta</taxon>
        <taxon>Magnoliopsida</taxon>
        <taxon>eudicotyledons</taxon>
        <taxon>Gunneridae</taxon>
        <taxon>Pentapetalae</taxon>
        <taxon>rosids</taxon>
        <taxon>malvids</taxon>
        <taxon>Brassicales</taxon>
        <taxon>Brassicaceae</taxon>
        <taxon>Brassiceae</taxon>
        <taxon>Brassica</taxon>
    </lineage>
</organism>
<reference evidence="1 2" key="1">
    <citation type="submission" date="2018-06" db="EMBL/GenBank/DDBJ databases">
        <title>WGS assembly of Brassica rapa FPsc.</title>
        <authorList>
            <person name="Bowman J."/>
            <person name="Kohchi T."/>
            <person name="Yamato K."/>
            <person name="Jenkins J."/>
            <person name="Shu S."/>
            <person name="Ishizaki K."/>
            <person name="Yamaoka S."/>
            <person name="Nishihama R."/>
            <person name="Nakamura Y."/>
            <person name="Berger F."/>
            <person name="Adam C."/>
            <person name="Aki S."/>
            <person name="Althoff F."/>
            <person name="Araki T."/>
            <person name="Arteaga-Vazquez M."/>
            <person name="Balasubrmanian S."/>
            <person name="Bauer D."/>
            <person name="Boehm C."/>
            <person name="Briginshaw L."/>
            <person name="Caballero-Perez J."/>
            <person name="Catarino B."/>
            <person name="Chen F."/>
            <person name="Chiyoda S."/>
            <person name="Chovatia M."/>
            <person name="Davies K."/>
            <person name="Delmans M."/>
            <person name="Demura T."/>
            <person name="Dierschke T."/>
            <person name="Dolan L."/>
            <person name="Dorantes-Acosta A."/>
            <person name="Eklund D."/>
            <person name="Florent S."/>
            <person name="Flores-Sandoval E."/>
            <person name="Fujiyama A."/>
            <person name="Fukuzawa H."/>
            <person name="Galik B."/>
            <person name="Grimanelli D."/>
            <person name="Grimwood J."/>
            <person name="Grossniklaus U."/>
            <person name="Hamada T."/>
            <person name="Haseloff J."/>
            <person name="Hetherington A."/>
            <person name="Higo A."/>
            <person name="Hirakawa Y."/>
            <person name="Hundley H."/>
            <person name="Ikeda Y."/>
            <person name="Inoue K."/>
            <person name="Inoue S."/>
            <person name="Ishida S."/>
            <person name="Jia Q."/>
            <person name="Kakita M."/>
            <person name="Kanazawa T."/>
            <person name="Kawai Y."/>
            <person name="Kawashima T."/>
            <person name="Kennedy M."/>
            <person name="Kinose K."/>
            <person name="Kinoshita T."/>
            <person name="Kohara Y."/>
            <person name="Koide E."/>
            <person name="Komatsu K."/>
            <person name="Kopischke S."/>
            <person name="Kubo M."/>
            <person name="Kyozuka J."/>
            <person name="Lagercrantz U."/>
            <person name="Lin S."/>
            <person name="Lindquist E."/>
            <person name="Lipzen A."/>
            <person name="Lu C."/>
            <person name="Luna E."/>
            <person name="Martienssen R."/>
            <person name="Minamino N."/>
            <person name="Mizutani M."/>
            <person name="Mizutani M."/>
            <person name="Mochizuki N."/>
            <person name="Monte I."/>
            <person name="Mosher R."/>
            <person name="Nagasaki H."/>
            <person name="Nakagami H."/>
            <person name="Naramoto S."/>
            <person name="Nishitani K."/>
            <person name="Ohtani M."/>
            <person name="Okamoto T."/>
            <person name="Okumura M."/>
            <person name="Phillips J."/>
            <person name="Pollak B."/>
            <person name="Reinders A."/>
            <person name="Roevekamp M."/>
            <person name="Sano R."/>
            <person name="Sawa S."/>
            <person name="Schmid M."/>
            <person name="Shirakawa M."/>
            <person name="Solano R."/>
            <person name="Spunde A."/>
            <person name="Suetsugu N."/>
            <person name="Sugano S."/>
            <person name="Sugiyama A."/>
            <person name="Sun R."/>
            <person name="Suzuki Y."/>
            <person name="Takenaka M."/>
            <person name="Takezawa D."/>
            <person name="Tomogane H."/>
            <person name="Tsuzuki M."/>
            <person name="Ueda T."/>
            <person name="Umeda M."/>
            <person name="Ward J."/>
            <person name="Watanabe Y."/>
            <person name="Yazaki K."/>
            <person name="Yokoyama R."/>
            <person name="Yoshitake Y."/>
            <person name="Yotsui I."/>
            <person name="Zachgo S."/>
            <person name="Schmutz J."/>
        </authorList>
    </citation>
    <scope>NUCLEOTIDE SEQUENCE [LARGE SCALE GENOMIC DNA]</scope>
    <source>
        <strain evidence="2">cv. B-3</strain>
    </source>
</reference>
<dbReference type="AlphaFoldDB" id="A0A398AE65"/>
<dbReference type="EMBL" id="CM010629">
    <property type="protein sequence ID" value="RID75785.1"/>
    <property type="molecule type" value="Genomic_DNA"/>
</dbReference>
<dbReference type="Proteomes" id="UP000264353">
    <property type="component" value="Chromosome A2"/>
</dbReference>
<name>A0A398AE65_BRACM</name>
<accession>A0A398AE65</accession>
<protein>
    <submittedName>
        <fullName evidence="1">Uncharacterized protein</fullName>
    </submittedName>
</protein>
<evidence type="ECO:0000313" key="1">
    <source>
        <dbReference type="EMBL" id="RID75785.1"/>
    </source>
</evidence>
<gene>
    <name evidence="1" type="ORF">BRARA_B02810</name>
</gene>
<proteinExistence type="predicted"/>